<sequence>MRDLTELKELLNPEGIVDGRILAAQTTFYEYCKLMNPKFYRDDRPYQRDLCDTLQGIFEGRLINPKTGEAYRNLMINLPPRHGKSYTLTLFVQWCMGRRNETRVISVSYNDILAGRFARNVRDGIDADKLDSKVPIFHDVFPSTRVKQGDAAAQLWSLEGQFFNYLATGFGGTITGIGCSMGIIDDPIKNDQEAFNDRVLDEQWSWYTDTFLSRIEEGGMQILVMTRWSTKDLCGRLLESEDGDDWFVFCRQACLDESRGTMLCPALLSFKSYMKKRRLTSAEIADANYQQEPVDIKGKLYTSFRTYTDIPRDEEGKPAFGEIISYTDTADTGADDLVSIVAGVYEGEGYILDVLMTDAPMEQTEPKTAEQLASNHVATARIESNNGGRGFARNVERLLWEIYQTRSVNVEWFHQGANKHARIMTGATFVMQHLLFPEGWTRRWPKYYAAMISYQKTGKNKHDDAPDATTGIAETIQEREGRGTLDIWWV</sequence>
<dbReference type="Proteomes" id="UP001200313">
    <property type="component" value="Unassembled WGS sequence"/>
</dbReference>
<protein>
    <submittedName>
        <fullName evidence="1">Phage terminase large subunit</fullName>
    </submittedName>
</protein>
<comment type="caution">
    <text evidence="1">The sequence shown here is derived from an EMBL/GenBank/DDBJ whole genome shotgun (WGS) entry which is preliminary data.</text>
</comment>
<dbReference type="NCBIfam" id="TIGR01630">
    <property type="entry name" value="psiM2_ORF9"/>
    <property type="match status" value="1"/>
</dbReference>
<gene>
    <name evidence="1" type="primary">terL</name>
    <name evidence="1" type="ORF">L0P79_18330</name>
</gene>
<dbReference type="InterPro" id="IPR006517">
    <property type="entry name" value="Phage_terminase_lsu-like_C"/>
</dbReference>
<evidence type="ECO:0000313" key="2">
    <source>
        <dbReference type="Proteomes" id="UP001200313"/>
    </source>
</evidence>
<name>A0ABS9MDV4_9FIRM</name>
<reference evidence="1 2" key="1">
    <citation type="submission" date="2022-01" db="EMBL/GenBank/DDBJ databases">
        <title>Collection of gut derived symbiotic bacterial strains cultured from healthy donors.</title>
        <authorList>
            <person name="Lin H."/>
            <person name="Kohout C."/>
            <person name="Waligurski E."/>
            <person name="Pamer E.G."/>
        </authorList>
    </citation>
    <scope>NUCLEOTIDE SEQUENCE [LARGE SCALE GENOMIC DNA]</scope>
    <source>
        <strain evidence="1 2">DFI.3.7</strain>
    </source>
</reference>
<accession>A0ABS9MDV4</accession>
<organism evidence="1 2">
    <name type="scientific">Intestinimonas massiliensis</name>
    <name type="common">ex Afouda et al. 2020</name>
    <dbReference type="NCBI Taxonomy" id="1673721"/>
    <lineage>
        <taxon>Bacteria</taxon>
        <taxon>Bacillati</taxon>
        <taxon>Bacillota</taxon>
        <taxon>Clostridia</taxon>
        <taxon>Eubacteriales</taxon>
        <taxon>Intestinimonas</taxon>
    </lineage>
</organism>
<proteinExistence type="predicted"/>
<dbReference type="EMBL" id="JAKNJB010000053">
    <property type="protein sequence ID" value="MCG4528997.1"/>
    <property type="molecule type" value="Genomic_DNA"/>
</dbReference>
<dbReference type="RefSeq" id="WP_238075206.1">
    <property type="nucleotide sequence ID" value="NZ_JAKNJB010000053.1"/>
</dbReference>
<keyword evidence="2" id="KW-1185">Reference proteome</keyword>
<evidence type="ECO:0000313" key="1">
    <source>
        <dbReference type="EMBL" id="MCG4528997.1"/>
    </source>
</evidence>